<sequence length="563" mass="59499">MKYAIAGIVALASGTASSPVAQRLPNFLPLQLTQGTASPKPTSISPPSYPPVLEPPYNPFTKPNFFPTATSDTWKTDTSTPTETIDPFAKKPDVPTWWPIFKIPIPVDGTALETSSETTSTSALAAVLIPTSTGKEWISSSPGAWSSPTSYAKPSTFVTELVPAASSTPGKNFVFTNLYTTFTIPFVPDTVFAPSAASATPETYAVVPVASEGIFTSQAAEKSTSATPAAVSSSSSKAAEDILAIFEPHTSGSGTPAAASSSPVESSLSSTASPSAPSLDAIVILPATSSPQSTAYIPPPSTPSASSSSPYQAPPPPPPSQNPLLPPRPLPLHPPSKTISTFSAHSRKVSDKLSQLRKWSKQDFNAISELKVIVDLQTKVLVKVNARVDALEGENERLREKIEGIEGERLEEGETETEGGEQWVGEGVSETGTEEKQVSGAKPEEGSSWVESGEVSSTSVGFPAPAATGEAWTGDKDVGVAEEPDTENSDEESSDEESEEELDIPDWVEEEPQPEEQHEQAYQSEEKKPQEQEDEEVGFVGTFKDDGPGVYDGVWDGEPTGGW</sequence>
<dbReference type="EMBL" id="WVTA01000006">
    <property type="protein sequence ID" value="KAK3208994.1"/>
    <property type="molecule type" value="Genomic_DNA"/>
</dbReference>
<name>A0AAN6M0G5_9PLEO</name>
<accession>A0AAN6M0G5</accession>
<feature type="compositionally biased region" description="Low complexity" evidence="1">
    <location>
        <begin position="420"/>
        <end position="431"/>
    </location>
</feature>
<feature type="compositionally biased region" description="Pro residues" evidence="1">
    <location>
        <begin position="312"/>
        <end position="334"/>
    </location>
</feature>
<feature type="region of interest" description="Disordered" evidence="1">
    <location>
        <begin position="403"/>
        <end position="563"/>
    </location>
</feature>
<feature type="region of interest" description="Disordered" evidence="1">
    <location>
        <begin position="292"/>
        <end position="346"/>
    </location>
</feature>
<feature type="compositionally biased region" description="Basic and acidic residues" evidence="1">
    <location>
        <begin position="433"/>
        <end position="445"/>
    </location>
</feature>
<comment type="caution">
    <text evidence="2">The sequence shown here is derived from an EMBL/GenBank/DDBJ whole genome shotgun (WGS) entry which is preliminary data.</text>
</comment>
<dbReference type="AlphaFoldDB" id="A0AAN6M0G5"/>
<feature type="region of interest" description="Disordered" evidence="1">
    <location>
        <begin position="248"/>
        <end position="275"/>
    </location>
</feature>
<evidence type="ECO:0000256" key="1">
    <source>
        <dbReference type="SAM" id="MobiDB-lite"/>
    </source>
</evidence>
<organism evidence="2 3">
    <name type="scientific">Pseudopithomyces chartarum</name>
    <dbReference type="NCBI Taxonomy" id="1892770"/>
    <lineage>
        <taxon>Eukaryota</taxon>
        <taxon>Fungi</taxon>
        <taxon>Dikarya</taxon>
        <taxon>Ascomycota</taxon>
        <taxon>Pezizomycotina</taxon>
        <taxon>Dothideomycetes</taxon>
        <taxon>Pleosporomycetidae</taxon>
        <taxon>Pleosporales</taxon>
        <taxon>Massarineae</taxon>
        <taxon>Didymosphaeriaceae</taxon>
        <taxon>Pseudopithomyces</taxon>
    </lineage>
</organism>
<proteinExistence type="predicted"/>
<evidence type="ECO:0000313" key="2">
    <source>
        <dbReference type="EMBL" id="KAK3208994.1"/>
    </source>
</evidence>
<keyword evidence="3" id="KW-1185">Reference proteome</keyword>
<reference evidence="2 3" key="1">
    <citation type="submission" date="2021-02" db="EMBL/GenBank/DDBJ databases">
        <title>Genome assembly of Pseudopithomyces chartarum.</title>
        <authorList>
            <person name="Jauregui R."/>
            <person name="Singh J."/>
            <person name="Voisey C."/>
        </authorList>
    </citation>
    <scope>NUCLEOTIDE SEQUENCE [LARGE SCALE GENOMIC DNA]</scope>
    <source>
        <strain evidence="2 3">AGR01</strain>
    </source>
</reference>
<feature type="compositionally biased region" description="Basic and acidic residues" evidence="1">
    <location>
        <begin position="403"/>
        <end position="412"/>
    </location>
</feature>
<gene>
    <name evidence="2" type="ORF">GRF29_69g364237</name>
</gene>
<evidence type="ECO:0000313" key="3">
    <source>
        <dbReference type="Proteomes" id="UP001280581"/>
    </source>
</evidence>
<feature type="compositionally biased region" description="Low complexity" evidence="1">
    <location>
        <begin position="446"/>
        <end position="461"/>
    </location>
</feature>
<feature type="region of interest" description="Disordered" evidence="1">
    <location>
        <begin position="69"/>
        <end position="88"/>
    </location>
</feature>
<dbReference type="Proteomes" id="UP001280581">
    <property type="component" value="Unassembled WGS sequence"/>
</dbReference>
<protein>
    <submittedName>
        <fullName evidence="2">Uncharacterized protein</fullName>
    </submittedName>
</protein>
<feature type="compositionally biased region" description="Acidic residues" evidence="1">
    <location>
        <begin position="480"/>
        <end position="514"/>
    </location>
</feature>
<feature type="compositionally biased region" description="Basic and acidic residues" evidence="1">
    <location>
        <begin position="515"/>
        <end position="531"/>
    </location>
</feature>
<feature type="compositionally biased region" description="Low complexity" evidence="1">
    <location>
        <begin position="250"/>
        <end position="275"/>
    </location>
</feature>
<feature type="compositionally biased region" description="Polar residues" evidence="1">
    <location>
        <begin position="69"/>
        <end position="83"/>
    </location>
</feature>